<gene>
    <name evidence="3" type="ORF">METZ01_LOCUS438777</name>
</gene>
<feature type="non-terminal residue" evidence="3">
    <location>
        <position position="126"/>
    </location>
</feature>
<dbReference type="InterPro" id="IPR002694">
    <property type="entry name" value="Znf_CHC2"/>
</dbReference>
<evidence type="ECO:0000259" key="2">
    <source>
        <dbReference type="Pfam" id="PF01807"/>
    </source>
</evidence>
<accession>A0A382YRS5</accession>
<reference evidence="3" key="1">
    <citation type="submission" date="2018-05" db="EMBL/GenBank/DDBJ databases">
        <authorList>
            <person name="Lanie J.A."/>
            <person name="Ng W.-L."/>
            <person name="Kazmierczak K.M."/>
            <person name="Andrzejewski T.M."/>
            <person name="Davidsen T.M."/>
            <person name="Wayne K.J."/>
            <person name="Tettelin H."/>
            <person name="Glass J.I."/>
            <person name="Rusch D."/>
            <person name="Podicherti R."/>
            <person name="Tsui H.-C.T."/>
            <person name="Winkler M.E."/>
        </authorList>
    </citation>
    <scope>NUCLEOTIDE SEQUENCE</scope>
</reference>
<organism evidence="3">
    <name type="scientific">marine metagenome</name>
    <dbReference type="NCBI Taxonomy" id="408172"/>
    <lineage>
        <taxon>unclassified sequences</taxon>
        <taxon>metagenomes</taxon>
        <taxon>ecological metagenomes</taxon>
    </lineage>
</organism>
<dbReference type="SUPFAM" id="SSF57783">
    <property type="entry name" value="Zinc beta-ribbon"/>
    <property type="match status" value="1"/>
</dbReference>
<feature type="domain" description="Zinc finger CHC2-type" evidence="2">
    <location>
        <begin position="20"/>
        <end position="65"/>
    </location>
</feature>
<dbReference type="InterPro" id="IPR036977">
    <property type="entry name" value="DNA_primase_Znf_CHC2"/>
</dbReference>
<dbReference type="GO" id="GO:0008270">
    <property type="term" value="F:zinc ion binding"/>
    <property type="evidence" value="ECO:0007669"/>
    <property type="project" value="InterPro"/>
</dbReference>
<dbReference type="Pfam" id="PF01807">
    <property type="entry name" value="Zn_ribbon_DnaG"/>
    <property type="match status" value="1"/>
</dbReference>
<dbReference type="AlphaFoldDB" id="A0A382YRS5"/>
<feature type="region of interest" description="Disordered" evidence="1">
    <location>
        <begin position="72"/>
        <end position="126"/>
    </location>
</feature>
<evidence type="ECO:0000313" key="3">
    <source>
        <dbReference type="EMBL" id="SVD85923.1"/>
    </source>
</evidence>
<dbReference type="GO" id="GO:0003899">
    <property type="term" value="F:DNA-directed RNA polymerase activity"/>
    <property type="evidence" value="ECO:0007669"/>
    <property type="project" value="InterPro"/>
</dbReference>
<dbReference type="GO" id="GO:0006260">
    <property type="term" value="P:DNA replication"/>
    <property type="evidence" value="ECO:0007669"/>
    <property type="project" value="InterPro"/>
</dbReference>
<sequence>MIDRLEPYRQWLGDSMKPSGNGWYMAKCPSHDDKHRSLAINQKGHHHCKAGCGEKGDSYKVAQKVGLDHRQYARHSAEKVYPPPSAPKIKPRNSSPEPPSTNGGKKAVSVTDVYLENKGLSNPNVN</sequence>
<name>A0A382YRS5_9ZZZZ</name>
<dbReference type="EMBL" id="UINC01178000">
    <property type="protein sequence ID" value="SVD85923.1"/>
    <property type="molecule type" value="Genomic_DNA"/>
</dbReference>
<protein>
    <recommendedName>
        <fullName evidence="2">Zinc finger CHC2-type domain-containing protein</fullName>
    </recommendedName>
</protein>
<feature type="compositionally biased region" description="Polar residues" evidence="1">
    <location>
        <begin position="92"/>
        <end position="103"/>
    </location>
</feature>
<dbReference type="GO" id="GO:0003677">
    <property type="term" value="F:DNA binding"/>
    <property type="evidence" value="ECO:0007669"/>
    <property type="project" value="InterPro"/>
</dbReference>
<dbReference type="Gene3D" id="3.90.580.10">
    <property type="entry name" value="Zinc finger, CHC2-type domain"/>
    <property type="match status" value="1"/>
</dbReference>
<proteinExistence type="predicted"/>
<evidence type="ECO:0000256" key="1">
    <source>
        <dbReference type="SAM" id="MobiDB-lite"/>
    </source>
</evidence>